<sequence length="82" mass="9033">MKLVILNRGQMTRTAAELAPPPPNFRTTPATGRLTHDGRFKVHQAHMHDSSLVKSGFKLGPSGPEAETIPLNHRCPVLKIKK</sequence>
<comment type="caution">
    <text evidence="2">The sequence shown here is derived from an EMBL/GenBank/DDBJ whole genome shotgun (WGS) entry which is preliminary data.</text>
</comment>
<dbReference type="EMBL" id="BGPR01000478">
    <property type="protein sequence ID" value="GBM22358.1"/>
    <property type="molecule type" value="Genomic_DNA"/>
</dbReference>
<proteinExistence type="predicted"/>
<evidence type="ECO:0000256" key="1">
    <source>
        <dbReference type="SAM" id="MobiDB-lite"/>
    </source>
</evidence>
<accession>A0A4Y2E2U1</accession>
<name>A0A4Y2E2U1_ARAVE</name>
<gene>
    <name evidence="2" type="ORF">AVEN_121167_1</name>
</gene>
<reference evidence="2 3" key="1">
    <citation type="journal article" date="2019" name="Sci. Rep.">
        <title>Orb-weaving spider Araneus ventricosus genome elucidates the spidroin gene catalogue.</title>
        <authorList>
            <person name="Kono N."/>
            <person name="Nakamura H."/>
            <person name="Ohtoshi R."/>
            <person name="Moran D.A.P."/>
            <person name="Shinohara A."/>
            <person name="Yoshida Y."/>
            <person name="Fujiwara M."/>
            <person name="Mori M."/>
            <person name="Tomita M."/>
            <person name="Arakawa K."/>
        </authorList>
    </citation>
    <scope>NUCLEOTIDE SEQUENCE [LARGE SCALE GENOMIC DNA]</scope>
</reference>
<dbReference type="Proteomes" id="UP000499080">
    <property type="component" value="Unassembled WGS sequence"/>
</dbReference>
<feature type="region of interest" description="Disordered" evidence="1">
    <location>
        <begin position="6"/>
        <end position="31"/>
    </location>
</feature>
<organism evidence="2 3">
    <name type="scientific">Araneus ventricosus</name>
    <name type="common">Orbweaver spider</name>
    <name type="synonym">Epeira ventricosa</name>
    <dbReference type="NCBI Taxonomy" id="182803"/>
    <lineage>
        <taxon>Eukaryota</taxon>
        <taxon>Metazoa</taxon>
        <taxon>Ecdysozoa</taxon>
        <taxon>Arthropoda</taxon>
        <taxon>Chelicerata</taxon>
        <taxon>Arachnida</taxon>
        <taxon>Araneae</taxon>
        <taxon>Araneomorphae</taxon>
        <taxon>Entelegynae</taxon>
        <taxon>Araneoidea</taxon>
        <taxon>Araneidae</taxon>
        <taxon>Araneus</taxon>
    </lineage>
</organism>
<keyword evidence="3" id="KW-1185">Reference proteome</keyword>
<evidence type="ECO:0000313" key="3">
    <source>
        <dbReference type="Proteomes" id="UP000499080"/>
    </source>
</evidence>
<evidence type="ECO:0000313" key="2">
    <source>
        <dbReference type="EMBL" id="GBM22358.1"/>
    </source>
</evidence>
<protein>
    <submittedName>
        <fullName evidence="2">Uncharacterized protein</fullName>
    </submittedName>
</protein>
<dbReference type="AlphaFoldDB" id="A0A4Y2E2U1"/>